<dbReference type="Gene3D" id="3.90.20.20">
    <property type="match status" value="1"/>
</dbReference>
<dbReference type="OrthoDB" id="9812586at2"/>
<dbReference type="GO" id="GO:0042803">
    <property type="term" value="F:protein homodimerization activity"/>
    <property type="evidence" value="ECO:0007669"/>
    <property type="project" value="InterPro"/>
</dbReference>
<comment type="subunit">
    <text evidence="3 10">Homodimer.</text>
</comment>
<dbReference type="SUPFAM" id="SSF58014">
    <property type="entry name" value="Coiled-coil domain of nucleotide exchange factor GrpE"/>
    <property type="match status" value="1"/>
</dbReference>
<evidence type="ECO:0000256" key="10">
    <source>
        <dbReference type="HAMAP-Rule" id="MF_01151"/>
    </source>
</evidence>
<dbReference type="GO" id="GO:0051082">
    <property type="term" value="F:unfolded protein binding"/>
    <property type="evidence" value="ECO:0007669"/>
    <property type="project" value="TreeGrafter"/>
</dbReference>
<dbReference type="InterPro" id="IPR009012">
    <property type="entry name" value="GrpE_head"/>
</dbReference>
<sequence length="184" mass="20878">MSTETPENDLPPEELDQVEDTADVESEESVDPLVALEQERDQFRDQFLRTVAEMDNFRKRVNREREDDRKYSNFGLISDLLPAIDNLERAIEVVSSDESAASVLQGVEMVLKQFEDILVKNGAEFIDAQGQPFDPNLHEALQQRPTAEVPPMTVVEVLERGVKIHDRVIRPSKVIVSTESTDEN</sequence>
<keyword evidence="15" id="KW-1185">Reference proteome</keyword>
<evidence type="ECO:0000256" key="7">
    <source>
        <dbReference type="ARBA" id="ARBA00053401"/>
    </source>
</evidence>
<gene>
    <name evidence="10" type="primary">grpE</name>
    <name evidence="14" type="ORF">Mal48_30940</name>
</gene>
<evidence type="ECO:0000259" key="13">
    <source>
        <dbReference type="PROSITE" id="PS50972"/>
    </source>
</evidence>
<proteinExistence type="inferred from homology"/>
<dbReference type="Pfam" id="PF01025">
    <property type="entry name" value="GrpE"/>
    <property type="match status" value="1"/>
</dbReference>
<protein>
    <recommendedName>
        <fullName evidence="8 10">Protein GrpE</fullName>
    </recommendedName>
    <alternativeName>
        <fullName evidence="9 10">HSP-70 cofactor</fullName>
    </alternativeName>
</protein>
<evidence type="ECO:0000256" key="11">
    <source>
        <dbReference type="RuleBase" id="RU004478"/>
    </source>
</evidence>
<name>A0A517QQC5_9PLAN</name>
<dbReference type="NCBIfam" id="NF010738">
    <property type="entry name" value="PRK14140.1"/>
    <property type="match status" value="1"/>
</dbReference>
<evidence type="ECO:0000256" key="2">
    <source>
        <dbReference type="ARBA" id="ARBA00009054"/>
    </source>
</evidence>
<evidence type="ECO:0000313" key="14">
    <source>
        <dbReference type="EMBL" id="QDT33838.1"/>
    </source>
</evidence>
<keyword evidence="6 10" id="KW-0143">Chaperone</keyword>
<dbReference type="GO" id="GO:0042558">
    <property type="term" value="P:pteridine-containing compound metabolic process"/>
    <property type="evidence" value="ECO:0007669"/>
    <property type="project" value="InterPro"/>
</dbReference>
<dbReference type="InterPro" id="IPR013805">
    <property type="entry name" value="GrpE_CC"/>
</dbReference>
<dbReference type="PANTHER" id="PTHR21237:SF23">
    <property type="entry name" value="GRPE PROTEIN HOMOLOG, MITOCHONDRIAL"/>
    <property type="match status" value="1"/>
</dbReference>
<dbReference type="GO" id="GO:0051087">
    <property type="term" value="F:protein-folding chaperone binding"/>
    <property type="evidence" value="ECO:0007669"/>
    <property type="project" value="InterPro"/>
</dbReference>
<dbReference type="PRINTS" id="PR00773">
    <property type="entry name" value="GRPEPROTEIN"/>
</dbReference>
<dbReference type="Gene3D" id="2.30.22.10">
    <property type="entry name" value="Head domain of nucleotide exchange factor GrpE"/>
    <property type="match status" value="1"/>
</dbReference>
<evidence type="ECO:0000256" key="5">
    <source>
        <dbReference type="ARBA" id="ARBA00023016"/>
    </source>
</evidence>
<evidence type="ECO:0000256" key="3">
    <source>
        <dbReference type="ARBA" id="ARBA00011738"/>
    </source>
</evidence>
<dbReference type="EMBL" id="CP036267">
    <property type="protein sequence ID" value="QDT33838.1"/>
    <property type="molecule type" value="Genomic_DNA"/>
</dbReference>
<keyword evidence="4 10" id="KW-0963">Cytoplasm</keyword>
<dbReference type="PROSITE" id="PS50972">
    <property type="entry name" value="PTERIN_BINDING"/>
    <property type="match status" value="1"/>
</dbReference>
<feature type="region of interest" description="Disordered" evidence="12">
    <location>
        <begin position="1"/>
        <end position="29"/>
    </location>
</feature>
<evidence type="ECO:0000256" key="4">
    <source>
        <dbReference type="ARBA" id="ARBA00022490"/>
    </source>
</evidence>
<evidence type="ECO:0000256" key="12">
    <source>
        <dbReference type="SAM" id="MobiDB-lite"/>
    </source>
</evidence>
<dbReference type="FunFam" id="2.30.22.10:FF:000001">
    <property type="entry name" value="Protein GrpE"/>
    <property type="match status" value="1"/>
</dbReference>
<evidence type="ECO:0000256" key="9">
    <source>
        <dbReference type="ARBA" id="ARBA00076414"/>
    </source>
</evidence>
<accession>A0A517QQC5</accession>
<dbReference type="GO" id="GO:0006457">
    <property type="term" value="P:protein folding"/>
    <property type="evidence" value="ECO:0007669"/>
    <property type="project" value="InterPro"/>
</dbReference>
<dbReference type="RefSeq" id="WP_145200790.1">
    <property type="nucleotide sequence ID" value="NZ_CP036267.1"/>
</dbReference>
<comment type="function">
    <text evidence="7 10">Participates actively in the response to hyperosmotic and heat shock by preventing the aggregation of stress-denatured proteins, in association with DnaK and GrpE. It is the nucleotide exchange factor for DnaK and may function as a thermosensor. Unfolded proteins bind initially to DnaJ; upon interaction with the DnaJ-bound protein, DnaK hydrolyzes its bound ATP, resulting in the formation of a stable complex. GrpE releases ADP from DnaK; ATP binding to DnaK triggers the release of the substrate protein, thus completing the reaction cycle. Several rounds of ATP-dependent interactions between DnaJ, DnaK and GrpE are required for fully efficient folding.</text>
</comment>
<dbReference type="HAMAP" id="MF_01151">
    <property type="entry name" value="GrpE"/>
    <property type="match status" value="1"/>
</dbReference>
<comment type="similarity">
    <text evidence="2 10 11">Belongs to the GrpE family.</text>
</comment>
<evidence type="ECO:0000313" key="15">
    <source>
        <dbReference type="Proteomes" id="UP000315724"/>
    </source>
</evidence>
<reference evidence="14 15" key="1">
    <citation type="submission" date="2019-02" db="EMBL/GenBank/DDBJ databases">
        <title>Deep-cultivation of Planctomycetes and their phenomic and genomic characterization uncovers novel biology.</title>
        <authorList>
            <person name="Wiegand S."/>
            <person name="Jogler M."/>
            <person name="Boedeker C."/>
            <person name="Pinto D."/>
            <person name="Vollmers J."/>
            <person name="Rivas-Marin E."/>
            <person name="Kohn T."/>
            <person name="Peeters S.H."/>
            <person name="Heuer A."/>
            <person name="Rast P."/>
            <person name="Oberbeckmann S."/>
            <person name="Bunk B."/>
            <person name="Jeske O."/>
            <person name="Meyerdierks A."/>
            <person name="Storesund J.E."/>
            <person name="Kallscheuer N."/>
            <person name="Luecker S."/>
            <person name="Lage O.M."/>
            <person name="Pohl T."/>
            <person name="Merkel B.J."/>
            <person name="Hornburger P."/>
            <person name="Mueller R.-W."/>
            <person name="Bruemmer F."/>
            <person name="Labrenz M."/>
            <person name="Spormann A.M."/>
            <person name="Op den Camp H."/>
            <person name="Overmann J."/>
            <person name="Amann R."/>
            <person name="Jetten M.S.M."/>
            <person name="Mascher T."/>
            <person name="Medema M.H."/>
            <person name="Devos D.P."/>
            <person name="Kaster A.-K."/>
            <person name="Ovreas L."/>
            <person name="Rohde M."/>
            <person name="Galperin M.Y."/>
            <person name="Jogler C."/>
        </authorList>
    </citation>
    <scope>NUCLEOTIDE SEQUENCE [LARGE SCALE GENOMIC DNA]</scope>
    <source>
        <strain evidence="14 15">Mal48</strain>
    </source>
</reference>
<dbReference type="KEGG" id="tpol:Mal48_30940"/>
<comment type="subcellular location">
    <subcellularLocation>
        <location evidence="1 10">Cytoplasm</location>
    </subcellularLocation>
</comment>
<dbReference type="PANTHER" id="PTHR21237">
    <property type="entry name" value="GRPE PROTEIN"/>
    <property type="match status" value="1"/>
</dbReference>
<organism evidence="14 15">
    <name type="scientific">Thalassoglobus polymorphus</name>
    <dbReference type="NCBI Taxonomy" id="2527994"/>
    <lineage>
        <taxon>Bacteria</taxon>
        <taxon>Pseudomonadati</taxon>
        <taxon>Planctomycetota</taxon>
        <taxon>Planctomycetia</taxon>
        <taxon>Planctomycetales</taxon>
        <taxon>Planctomycetaceae</taxon>
        <taxon>Thalassoglobus</taxon>
    </lineage>
</organism>
<dbReference type="GO" id="GO:0005737">
    <property type="term" value="C:cytoplasm"/>
    <property type="evidence" value="ECO:0007669"/>
    <property type="project" value="UniProtKB-SubCell"/>
</dbReference>
<dbReference type="AlphaFoldDB" id="A0A517QQC5"/>
<feature type="domain" description="Pterin-binding" evidence="13">
    <location>
        <begin position="82"/>
        <end position="184"/>
    </location>
</feature>
<dbReference type="Proteomes" id="UP000315724">
    <property type="component" value="Chromosome"/>
</dbReference>
<evidence type="ECO:0000256" key="6">
    <source>
        <dbReference type="ARBA" id="ARBA00023186"/>
    </source>
</evidence>
<evidence type="ECO:0000256" key="1">
    <source>
        <dbReference type="ARBA" id="ARBA00004496"/>
    </source>
</evidence>
<dbReference type="SUPFAM" id="SSF51064">
    <property type="entry name" value="Head domain of nucleotide exchange factor GrpE"/>
    <property type="match status" value="1"/>
</dbReference>
<dbReference type="InterPro" id="IPR000489">
    <property type="entry name" value="Pterin-binding_dom"/>
</dbReference>
<keyword evidence="5 10" id="KW-0346">Stress response</keyword>
<dbReference type="CDD" id="cd00446">
    <property type="entry name" value="GrpE"/>
    <property type="match status" value="1"/>
</dbReference>
<evidence type="ECO:0000256" key="8">
    <source>
        <dbReference type="ARBA" id="ARBA00072274"/>
    </source>
</evidence>
<dbReference type="GO" id="GO:0000774">
    <property type="term" value="F:adenyl-nucleotide exchange factor activity"/>
    <property type="evidence" value="ECO:0007669"/>
    <property type="project" value="InterPro"/>
</dbReference>
<dbReference type="InterPro" id="IPR000740">
    <property type="entry name" value="GrpE"/>
</dbReference>